<gene>
    <name evidence="3" type="ORF">FB45DRAFT_1062375</name>
</gene>
<feature type="compositionally biased region" description="Basic residues" evidence="2">
    <location>
        <begin position="125"/>
        <end position="135"/>
    </location>
</feature>
<evidence type="ECO:0000256" key="2">
    <source>
        <dbReference type="SAM" id="MobiDB-lite"/>
    </source>
</evidence>
<dbReference type="AlphaFoldDB" id="A0AAD7BHP9"/>
<proteinExistence type="predicted"/>
<evidence type="ECO:0000313" key="4">
    <source>
        <dbReference type="Proteomes" id="UP001221142"/>
    </source>
</evidence>
<dbReference type="EMBL" id="JARKIF010000016">
    <property type="protein sequence ID" value="KAJ7621380.1"/>
    <property type="molecule type" value="Genomic_DNA"/>
</dbReference>
<sequence length="353" mass="39070">MSLDKAVLVNNDLFCLTRLKTLPFVDAQDHTDFLNSFRRRSRGDARIKVVQYKEADGFARGTWVPMVYLEECLTAMGVTDESRKEIYEHIKTNCAVVLPPQESYSSFKPVLAPAFTETEMPISPKPKRSPNKRPRLSSSLRPMSTLASAIASPPSPQNFGSAIPEFASISSMTPEVGTPPPSFSFEAPIPAKFEFEPSTGPSFTGFDTGPSLTTPVPTTPPNPNPTFSATLQGVVHELTDLRHEMEDRHALEREALAQDVRERQADQAALMQFHAQLHEVEARGGPVEVLLSRLGALEDEIVRLHATQEDLAERVEQLEKDVRGMVGMEEVRAMQMDALLERIQALEAGVVAF</sequence>
<evidence type="ECO:0000256" key="1">
    <source>
        <dbReference type="SAM" id="Coils"/>
    </source>
</evidence>
<comment type="caution">
    <text evidence="3">The sequence shown here is derived from an EMBL/GenBank/DDBJ whole genome shotgun (WGS) entry which is preliminary data.</text>
</comment>
<evidence type="ECO:0000313" key="3">
    <source>
        <dbReference type="EMBL" id="KAJ7621380.1"/>
    </source>
</evidence>
<organism evidence="3 4">
    <name type="scientific">Roridomyces roridus</name>
    <dbReference type="NCBI Taxonomy" id="1738132"/>
    <lineage>
        <taxon>Eukaryota</taxon>
        <taxon>Fungi</taxon>
        <taxon>Dikarya</taxon>
        <taxon>Basidiomycota</taxon>
        <taxon>Agaricomycotina</taxon>
        <taxon>Agaricomycetes</taxon>
        <taxon>Agaricomycetidae</taxon>
        <taxon>Agaricales</taxon>
        <taxon>Marasmiineae</taxon>
        <taxon>Mycenaceae</taxon>
        <taxon>Roridomyces</taxon>
    </lineage>
</organism>
<keyword evidence="1" id="KW-0175">Coiled coil</keyword>
<feature type="region of interest" description="Disordered" evidence="2">
    <location>
        <begin position="118"/>
        <end position="141"/>
    </location>
</feature>
<protein>
    <submittedName>
        <fullName evidence="3">Uncharacterized protein</fullName>
    </submittedName>
</protein>
<feature type="coiled-coil region" evidence="1">
    <location>
        <begin position="294"/>
        <end position="321"/>
    </location>
</feature>
<reference evidence="3" key="1">
    <citation type="submission" date="2023-03" db="EMBL/GenBank/DDBJ databases">
        <title>Massive genome expansion in bonnet fungi (Mycena s.s.) driven by repeated elements and novel gene families across ecological guilds.</title>
        <authorList>
            <consortium name="Lawrence Berkeley National Laboratory"/>
            <person name="Harder C.B."/>
            <person name="Miyauchi S."/>
            <person name="Viragh M."/>
            <person name="Kuo A."/>
            <person name="Thoen E."/>
            <person name="Andreopoulos B."/>
            <person name="Lu D."/>
            <person name="Skrede I."/>
            <person name="Drula E."/>
            <person name="Henrissat B."/>
            <person name="Morin E."/>
            <person name="Kohler A."/>
            <person name="Barry K."/>
            <person name="LaButti K."/>
            <person name="Morin E."/>
            <person name="Salamov A."/>
            <person name="Lipzen A."/>
            <person name="Mereny Z."/>
            <person name="Hegedus B."/>
            <person name="Baldrian P."/>
            <person name="Stursova M."/>
            <person name="Weitz H."/>
            <person name="Taylor A."/>
            <person name="Grigoriev I.V."/>
            <person name="Nagy L.G."/>
            <person name="Martin F."/>
            <person name="Kauserud H."/>
        </authorList>
    </citation>
    <scope>NUCLEOTIDE SEQUENCE</scope>
    <source>
        <strain evidence="3">9284</strain>
    </source>
</reference>
<dbReference type="Proteomes" id="UP001221142">
    <property type="component" value="Unassembled WGS sequence"/>
</dbReference>
<accession>A0AAD7BHP9</accession>
<keyword evidence="4" id="KW-1185">Reference proteome</keyword>
<name>A0AAD7BHP9_9AGAR</name>